<evidence type="ECO:0000259" key="1">
    <source>
        <dbReference type="PROSITE" id="PS51832"/>
    </source>
</evidence>
<evidence type="ECO:0000313" key="2">
    <source>
        <dbReference type="EMBL" id="ACV62516.1"/>
    </source>
</evidence>
<accession>C8VWG4</accession>
<dbReference type="eggNOG" id="COG2206">
    <property type="taxonomic scope" value="Bacteria"/>
</dbReference>
<dbReference type="SMR" id="C8VWG4"/>
<dbReference type="EMBL" id="CP001720">
    <property type="protein sequence ID" value="ACV62516.1"/>
    <property type="molecule type" value="Genomic_DNA"/>
</dbReference>
<dbReference type="PROSITE" id="PS51832">
    <property type="entry name" value="HD_GYP"/>
    <property type="match status" value="1"/>
</dbReference>
<proteinExistence type="predicted"/>
<sequence length="407" mass="45649">MSALENIFSANKTKTGSSLSKSQLEKKLKEANLFNEVLLTLIKTTDMDSTLSAILDLAIKITHSEVGGVLLTDRFTSDNQIMLLRGELTEGQFQRILDKANFIRKPAASRQIVYITSNSEGFNEMVKADPALLSVISVPMIVERKTVGILVLMHRYTEKEDHLGDYSAQDIRTVSVFADQAALVLHNTLLKIENGKKEVYLETIAALVSAIDAKDHYTRNHSKNVASVAVILSELLKLSCQEIQTIEYGALLHDIGKIGINEAILNKKGRLIYEEFEIIKNHPVIGVNILQPVDFLQSIHAIVQSHHERIDGKGYPNGLKGEDIPFEARIVSIADAWDAMTSDRSYRKGMPMEKAIYELQEYAGDQFDAYMVRVLAKMFKQNPSLFVSLHHYEINPKPEFIMGGWLC</sequence>
<dbReference type="InterPro" id="IPR006675">
    <property type="entry name" value="HDIG_dom"/>
</dbReference>
<dbReference type="InterPro" id="IPR003018">
    <property type="entry name" value="GAF"/>
</dbReference>
<dbReference type="HOGENOM" id="CLU_000445_92_13_9"/>
<dbReference type="InterPro" id="IPR029016">
    <property type="entry name" value="GAF-like_dom_sf"/>
</dbReference>
<reference evidence="2 3" key="1">
    <citation type="journal article" date="2009" name="Stand. Genomic Sci.">
        <title>Complete genome sequence of Desulfotomaculum acetoxidans type strain (5575).</title>
        <authorList>
            <person name="Spring S."/>
            <person name="Lapidus A."/>
            <person name="Schroder M."/>
            <person name="Gleim D."/>
            <person name="Sims D."/>
            <person name="Meincke L."/>
            <person name="Glavina Del Rio T."/>
            <person name="Tice H."/>
            <person name="Copeland A."/>
            <person name="Cheng J.F."/>
            <person name="Lucas S."/>
            <person name="Chen F."/>
            <person name="Nolan M."/>
            <person name="Bruce D."/>
            <person name="Goodwin L."/>
            <person name="Pitluck S."/>
            <person name="Ivanova N."/>
            <person name="Mavromatis K."/>
            <person name="Mikhailova N."/>
            <person name="Pati A."/>
            <person name="Chen A."/>
            <person name="Palaniappan K."/>
            <person name="Land M."/>
            <person name="Hauser L."/>
            <person name="Chang Y.J."/>
            <person name="Jeffries C.D."/>
            <person name="Chain P."/>
            <person name="Saunders E."/>
            <person name="Brettin T."/>
            <person name="Detter J.C."/>
            <person name="Goker M."/>
            <person name="Bristow J."/>
            <person name="Eisen J.A."/>
            <person name="Markowitz V."/>
            <person name="Hugenholtz P."/>
            <person name="Kyrpides N.C."/>
            <person name="Klenk H.P."/>
            <person name="Han C."/>
        </authorList>
    </citation>
    <scope>NUCLEOTIDE SEQUENCE [LARGE SCALE GENOMIC DNA]</scope>
    <source>
        <strain evidence="3">ATCC 49208 / DSM 771 / VKM B-1644</strain>
    </source>
</reference>
<dbReference type="SMART" id="SM00471">
    <property type="entry name" value="HDc"/>
    <property type="match status" value="1"/>
</dbReference>
<dbReference type="NCBIfam" id="TIGR00277">
    <property type="entry name" value="HDIG"/>
    <property type="match status" value="1"/>
</dbReference>
<dbReference type="SUPFAM" id="SSF109604">
    <property type="entry name" value="HD-domain/PDEase-like"/>
    <property type="match status" value="1"/>
</dbReference>
<gene>
    <name evidence="2" type="ordered locus">Dtox_1659</name>
</gene>
<dbReference type="SUPFAM" id="SSF55781">
    <property type="entry name" value="GAF domain-like"/>
    <property type="match status" value="1"/>
</dbReference>
<dbReference type="RefSeq" id="WP_015757227.1">
    <property type="nucleotide sequence ID" value="NC_013216.1"/>
</dbReference>
<dbReference type="GO" id="GO:0016787">
    <property type="term" value="F:hydrolase activity"/>
    <property type="evidence" value="ECO:0007669"/>
    <property type="project" value="UniProtKB-KW"/>
</dbReference>
<dbReference type="AlphaFoldDB" id="C8VWG4"/>
<protein>
    <submittedName>
        <fullName evidence="2">Metal dependent phosphohydrolase</fullName>
    </submittedName>
</protein>
<dbReference type="KEGG" id="dae:Dtox_1659"/>
<dbReference type="OrthoDB" id="9798833at2"/>
<keyword evidence="3" id="KW-1185">Reference proteome</keyword>
<name>C8VWG4_DESAS</name>
<dbReference type="Proteomes" id="UP000002217">
    <property type="component" value="Chromosome"/>
</dbReference>
<organism evidence="2 3">
    <name type="scientific">Desulfofarcimen acetoxidans (strain ATCC 49208 / DSM 771 / KCTC 5769 / VKM B-1644 / 5575)</name>
    <name type="common">Desulfotomaculum acetoxidans</name>
    <dbReference type="NCBI Taxonomy" id="485916"/>
    <lineage>
        <taxon>Bacteria</taxon>
        <taxon>Bacillati</taxon>
        <taxon>Bacillota</taxon>
        <taxon>Clostridia</taxon>
        <taxon>Eubacteriales</taxon>
        <taxon>Peptococcaceae</taxon>
        <taxon>Desulfofarcimen</taxon>
    </lineage>
</organism>
<dbReference type="InterPro" id="IPR037522">
    <property type="entry name" value="HD_GYP_dom"/>
</dbReference>
<dbReference type="SMART" id="SM00065">
    <property type="entry name" value="GAF"/>
    <property type="match status" value="1"/>
</dbReference>
<feature type="domain" description="HD-GYP" evidence="1">
    <location>
        <begin position="196"/>
        <end position="391"/>
    </location>
</feature>
<dbReference type="Pfam" id="PF13487">
    <property type="entry name" value="HD_5"/>
    <property type="match status" value="1"/>
</dbReference>
<dbReference type="STRING" id="485916.Dtox_1659"/>
<dbReference type="CDD" id="cd00077">
    <property type="entry name" value="HDc"/>
    <property type="match status" value="1"/>
</dbReference>
<dbReference type="PANTHER" id="PTHR43155">
    <property type="entry name" value="CYCLIC DI-GMP PHOSPHODIESTERASE PA4108-RELATED"/>
    <property type="match status" value="1"/>
</dbReference>
<dbReference type="PANTHER" id="PTHR43155:SF2">
    <property type="entry name" value="CYCLIC DI-GMP PHOSPHODIESTERASE PA4108"/>
    <property type="match status" value="1"/>
</dbReference>
<dbReference type="InterPro" id="IPR003607">
    <property type="entry name" value="HD/PDEase_dom"/>
</dbReference>
<evidence type="ECO:0000313" key="3">
    <source>
        <dbReference type="Proteomes" id="UP000002217"/>
    </source>
</evidence>
<keyword evidence="2" id="KW-0378">Hydrolase</keyword>
<dbReference type="Gene3D" id="1.10.3210.10">
    <property type="entry name" value="Hypothetical protein af1432"/>
    <property type="match status" value="1"/>
</dbReference>
<dbReference type="Pfam" id="PF13185">
    <property type="entry name" value="GAF_2"/>
    <property type="match status" value="1"/>
</dbReference>
<dbReference type="Gene3D" id="3.30.450.40">
    <property type="match status" value="1"/>
</dbReference>